<evidence type="ECO:0000313" key="2">
    <source>
        <dbReference type="Proteomes" id="UP000827986"/>
    </source>
</evidence>
<keyword evidence="2" id="KW-1185">Reference proteome</keyword>
<gene>
    <name evidence="1" type="ORF">KIL84_007748</name>
</gene>
<sequence>MDPEESLESRGAYDFALCLSLTPGTTNAAITAIPTTLLMIPRDTPSHCVPFLGESPQDRDSGPVSIQGMTPSSSLVDPDLANGGRVCGMGGPRLRPHGSHAHGGSPATVCVHMCVYAHMYVQSGLLLLHKQGC</sequence>
<dbReference type="AlphaFoldDB" id="A0A9D3X3Z3"/>
<name>A0A9D3X3Z3_9SAUR</name>
<accession>A0A9D3X3Z3</accession>
<comment type="caution">
    <text evidence="1">The sequence shown here is derived from an EMBL/GenBank/DDBJ whole genome shotgun (WGS) entry which is preliminary data.</text>
</comment>
<reference evidence="1" key="1">
    <citation type="submission" date="2021-09" db="EMBL/GenBank/DDBJ databases">
        <title>The genome of Mauremys mutica provides insights into the evolution of semi-aquatic lifestyle.</title>
        <authorList>
            <person name="Gong S."/>
            <person name="Gao Y."/>
        </authorList>
    </citation>
    <scope>NUCLEOTIDE SEQUENCE</scope>
    <source>
        <strain evidence="1">MM-2020</strain>
        <tissue evidence="1">Muscle</tissue>
    </source>
</reference>
<evidence type="ECO:0000313" key="1">
    <source>
        <dbReference type="EMBL" id="KAH1172130.1"/>
    </source>
</evidence>
<protein>
    <submittedName>
        <fullName evidence="1">Uncharacterized protein</fullName>
    </submittedName>
</protein>
<dbReference type="EMBL" id="JAHDVG010000483">
    <property type="protein sequence ID" value="KAH1172130.1"/>
    <property type="molecule type" value="Genomic_DNA"/>
</dbReference>
<dbReference type="Proteomes" id="UP000827986">
    <property type="component" value="Unassembled WGS sequence"/>
</dbReference>
<proteinExistence type="predicted"/>
<organism evidence="1 2">
    <name type="scientific">Mauremys mutica</name>
    <name type="common">yellowpond turtle</name>
    <dbReference type="NCBI Taxonomy" id="74926"/>
    <lineage>
        <taxon>Eukaryota</taxon>
        <taxon>Metazoa</taxon>
        <taxon>Chordata</taxon>
        <taxon>Craniata</taxon>
        <taxon>Vertebrata</taxon>
        <taxon>Euteleostomi</taxon>
        <taxon>Archelosauria</taxon>
        <taxon>Testudinata</taxon>
        <taxon>Testudines</taxon>
        <taxon>Cryptodira</taxon>
        <taxon>Durocryptodira</taxon>
        <taxon>Testudinoidea</taxon>
        <taxon>Geoemydidae</taxon>
        <taxon>Geoemydinae</taxon>
        <taxon>Mauremys</taxon>
    </lineage>
</organism>